<accession>A0A4C1YUQ4</accession>
<proteinExistence type="predicted"/>
<evidence type="ECO:0000256" key="1">
    <source>
        <dbReference type="SAM" id="MobiDB-lite"/>
    </source>
</evidence>
<evidence type="ECO:0000313" key="3">
    <source>
        <dbReference type="EMBL" id="GBP78930.1"/>
    </source>
</evidence>
<evidence type="ECO:0000256" key="2">
    <source>
        <dbReference type="SAM" id="SignalP"/>
    </source>
</evidence>
<dbReference type="AlphaFoldDB" id="A0A4C1YUQ4"/>
<dbReference type="EMBL" id="BGZK01001392">
    <property type="protein sequence ID" value="GBP78930.1"/>
    <property type="molecule type" value="Genomic_DNA"/>
</dbReference>
<name>A0A4C1YUQ4_EUMVA</name>
<gene>
    <name evidence="3" type="ORF">EVAR_55970_1</name>
</gene>
<dbReference type="OrthoDB" id="5989141at2759"/>
<evidence type="ECO:0000313" key="4">
    <source>
        <dbReference type="Proteomes" id="UP000299102"/>
    </source>
</evidence>
<feature type="compositionally biased region" description="Polar residues" evidence="1">
    <location>
        <begin position="195"/>
        <end position="206"/>
    </location>
</feature>
<comment type="caution">
    <text evidence="3">The sequence shown here is derived from an EMBL/GenBank/DDBJ whole genome shotgun (WGS) entry which is preliminary data.</text>
</comment>
<feature type="chain" id="PRO_5020029639" evidence="2">
    <location>
        <begin position="34"/>
        <end position="206"/>
    </location>
</feature>
<keyword evidence="2" id="KW-0732">Signal</keyword>
<dbReference type="Proteomes" id="UP000299102">
    <property type="component" value="Unassembled WGS sequence"/>
</dbReference>
<reference evidence="3 4" key="1">
    <citation type="journal article" date="2019" name="Commun. Biol.">
        <title>The bagworm genome reveals a unique fibroin gene that provides high tensile strength.</title>
        <authorList>
            <person name="Kono N."/>
            <person name="Nakamura H."/>
            <person name="Ohtoshi R."/>
            <person name="Tomita M."/>
            <person name="Numata K."/>
            <person name="Arakawa K."/>
        </authorList>
    </citation>
    <scope>NUCLEOTIDE SEQUENCE [LARGE SCALE GENOMIC DNA]</scope>
</reference>
<feature type="region of interest" description="Disordered" evidence="1">
    <location>
        <begin position="176"/>
        <end position="206"/>
    </location>
</feature>
<feature type="signal peptide" evidence="2">
    <location>
        <begin position="1"/>
        <end position="33"/>
    </location>
</feature>
<feature type="compositionally biased region" description="Low complexity" evidence="1">
    <location>
        <begin position="178"/>
        <end position="193"/>
    </location>
</feature>
<sequence>MQADSDPHDRVYRSSNMHVLVVVLLNDLRVVWCDCGVDAQRKGKTPREFATGLEFYLFSSQSGYRKLRERKCTWRCSNCKSMGSPTPLLLGRFNNDMKDLSMKVALIFKLVNDIKKAEEELLPLNFIVSRLENDMNARWRRSRNNNIDVKRAPFTKGANLMNILLKIGTGAFRDEESLLGPSSSGSPKDSGGDTVWQNSAQSTAVV</sequence>
<keyword evidence="4" id="KW-1185">Reference proteome</keyword>
<protein>
    <submittedName>
        <fullName evidence="3">Uncharacterized protein</fullName>
    </submittedName>
</protein>
<organism evidence="3 4">
    <name type="scientific">Eumeta variegata</name>
    <name type="common">Bagworm moth</name>
    <name type="synonym">Eumeta japonica</name>
    <dbReference type="NCBI Taxonomy" id="151549"/>
    <lineage>
        <taxon>Eukaryota</taxon>
        <taxon>Metazoa</taxon>
        <taxon>Ecdysozoa</taxon>
        <taxon>Arthropoda</taxon>
        <taxon>Hexapoda</taxon>
        <taxon>Insecta</taxon>
        <taxon>Pterygota</taxon>
        <taxon>Neoptera</taxon>
        <taxon>Endopterygota</taxon>
        <taxon>Lepidoptera</taxon>
        <taxon>Glossata</taxon>
        <taxon>Ditrysia</taxon>
        <taxon>Tineoidea</taxon>
        <taxon>Psychidae</taxon>
        <taxon>Oiketicinae</taxon>
        <taxon>Eumeta</taxon>
    </lineage>
</organism>